<keyword evidence="8" id="KW-1185">Reference proteome</keyword>
<evidence type="ECO:0000256" key="2">
    <source>
        <dbReference type="ARBA" id="ARBA00023015"/>
    </source>
</evidence>
<comment type="caution">
    <text evidence="7">The sequence shown here is derived from an EMBL/GenBank/DDBJ whole genome shotgun (WGS) entry which is preliminary data.</text>
</comment>
<feature type="region of interest" description="Disordered" evidence="6">
    <location>
        <begin position="72"/>
        <end position="101"/>
    </location>
</feature>
<dbReference type="PANTHER" id="PTHR31140:SF81">
    <property type="entry name" value="B3 DOMAIN-CONTAINING TRANSCRIPTION FACTOR ABI3"/>
    <property type="match status" value="1"/>
</dbReference>
<keyword evidence="5" id="KW-0539">Nucleus</keyword>
<gene>
    <name evidence="7" type="ORF">H0E87_005489</name>
</gene>
<feature type="region of interest" description="Disordered" evidence="6">
    <location>
        <begin position="117"/>
        <end position="137"/>
    </location>
</feature>
<feature type="compositionally biased region" description="Low complexity" evidence="6">
    <location>
        <begin position="90"/>
        <end position="101"/>
    </location>
</feature>
<feature type="compositionally biased region" description="Basic and acidic residues" evidence="6">
    <location>
        <begin position="1"/>
        <end position="15"/>
    </location>
</feature>
<protein>
    <recommendedName>
        <fullName evidence="9">ABI3</fullName>
    </recommendedName>
</protein>
<evidence type="ECO:0000256" key="4">
    <source>
        <dbReference type="ARBA" id="ARBA00023163"/>
    </source>
</evidence>
<dbReference type="Proteomes" id="UP000807159">
    <property type="component" value="Chromosome 2"/>
</dbReference>
<feature type="compositionally biased region" description="Polar residues" evidence="6">
    <location>
        <begin position="710"/>
        <end position="724"/>
    </location>
</feature>
<dbReference type="GO" id="GO:0005634">
    <property type="term" value="C:nucleus"/>
    <property type="evidence" value="ECO:0007669"/>
    <property type="project" value="UniProtKB-SubCell"/>
</dbReference>
<feature type="region of interest" description="Disordered" evidence="6">
    <location>
        <begin position="694"/>
        <end position="742"/>
    </location>
</feature>
<dbReference type="AlphaFoldDB" id="A0A8T2ZL91"/>
<keyword evidence="3" id="KW-0238">DNA-binding</keyword>
<dbReference type="InterPro" id="IPR044800">
    <property type="entry name" value="LEC2-like"/>
</dbReference>
<sequence length="742" mass="82463">MKGLEVHGEDRHEGVENEGNPTIGFDAMEEEQDILVEDKEIWLERGKEDLLHANDVSIFYEDFPPLPDFPCMSSSSSSSSTPAPVKAITSSSSSSCSSSASSSSSAAAWAVLKSEAEEDVEKNHQHRNHCYHHNNNDDFNSQAMDDPVDVSTAALSSTCSMEVPQPPDQAMELGIECMDVMEDFGYIDLLESNDFFDPSSIFHPDEGLFEEFQMEQNEPQDQLQLHQYDEQAGNEEITKGKNDQEADHQGGRSDDLAMVFLDWLKSNKETVSADDLRRVKLKKTTIECAARRLGGGKEGMKQLLKLILQWVQTNHLQRRRMRESSSNVNLPYPYNQDPLQNQNPNPNSNLNCNPIPADHSNPCFTQSPWNVAPPPYLAADPATVMPGFSPMVGYMGDPFSNGSSNINGHPYGTPRDCNHMLQSYQTWPPSQFPSASHFNSFVDNNLQSAQPQNPAFTGYGNQYPYQYVPANGDNRLTRLGSSATKEARKKRMARQRRFLSYHRNLNHHNIQHQNQGAGDPHERLADDPNGAPTGQSNPGSWVYWPTAAGGGSASTTVDAPEDRPAMQTQTNNHRQAAAERRQGWKPEKNLRFLLQKVLKQSDVGSLGRIVLPKKEAETHLPELEARDGISIAMEDIGTSRVWNMRYRFLIKYSCELNLCSLWSLFPPCGVSDFGPTTKAGCISSKTLLIRGVKVRQPAGPKPENKRAGKSQRNSPGKSQRNSHANCPAAANNGYGSQKQTVK</sequence>
<dbReference type="Gene3D" id="2.40.330.10">
    <property type="entry name" value="DNA-binding pseudobarrel domain"/>
    <property type="match status" value="1"/>
</dbReference>
<dbReference type="EMBL" id="JACEGQ020000002">
    <property type="protein sequence ID" value="KAH8517582.1"/>
    <property type="molecule type" value="Genomic_DNA"/>
</dbReference>
<dbReference type="SUPFAM" id="SSF101936">
    <property type="entry name" value="DNA-binding pseudobarrel domain"/>
    <property type="match status" value="1"/>
</dbReference>
<evidence type="ECO:0000313" key="7">
    <source>
        <dbReference type="EMBL" id="KAH8517582.1"/>
    </source>
</evidence>
<dbReference type="PANTHER" id="PTHR31140">
    <property type="entry name" value="B3 DOMAIN-CONTAINING TRANSCRIPTION FACTOR ABI3"/>
    <property type="match status" value="1"/>
</dbReference>
<name>A0A8T2ZL91_POPDE</name>
<evidence type="ECO:0000256" key="1">
    <source>
        <dbReference type="ARBA" id="ARBA00004123"/>
    </source>
</evidence>
<feature type="region of interest" description="Disordered" evidence="6">
    <location>
        <begin position="509"/>
        <end position="542"/>
    </location>
</feature>
<evidence type="ECO:0000256" key="6">
    <source>
        <dbReference type="SAM" id="MobiDB-lite"/>
    </source>
</evidence>
<dbReference type="GO" id="GO:0003677">
    <property type="term" value="F:DNA binding"/>
    <property type="evidence" value="ECO:0007669"/>
    <property type="project" value="UniProtKB-KW"/>
</dbReference>
<feature type="compositionally biased region" description="Polar residues" evidence="6">
    <location>
        <begin position="733"/>
        <end position="742"/>
    </location>
</feature>
<reference evidence="7" key="1">
    <citation type="journal article" date="2021" name="J. Hered.">
        <title>Genome Assembly of Salicaceae Populus deltoides (Eastern Cottonwood) I-69 Based on Nanopore Sequencing and Hi-C Technologies.</title>
        <authorList>
            <person name="Bai S."/>
            <person name="Wu H."/>
            <person name="Zhang J."/>
            <person name="Pan Z."/>
            <person name="Zhao W."/>
            <person name="Li Z."/>
            <person name="Tong C."/>
        </authorList>
    </citation>
    <scope>NUCLEOTIDE SEQUENCE</scope>
    <source>
        <tissue evidence="7">Leaf</tissue>
    </source>
</reference>
<evidence type="ECO:0000256" key="5">
    <source>
        <dbReference type="ARBA" id="ARBA00023242"/>
    </source>
</evidence>
<evidence type="ECO:0000256" key="3">
    <source>
        <dbReference type="ARBA" id="ARBA00023125"/>
    </source>
</evidence>
<organism evidence="7 8">
    <name type="scientific">Populus deltoides</name>
    <name type="common">Eastern poplar</name>
    <name type="synonym">Eastern cottonwood</name>
    <dbReference type="NCBI Taxonomy" id="3696"/>
    <lineage>
        <taxon>Eukaryota</taxon>
        <taxon>Viridiplantae</taxon>
        <taxon>Streptophyta</taxon>
        <taxon>Embryophyta</taxon>
        <taxon>Tracheophyta</taxon>
        <taxon>Spermatophyta</taxon>
        <taxon>Magnoliopsida</taxon>
        <taxon>eudicotyledons</taxon>
        <taxon>Gunneridae</taxon>
        <taxon>Pentapetalae</taxon>
        <taxon>rosids</taxon>
        <taxon>fabids</taxon>
        <taxon>Malpighiales</taxon>
        <taxon>Salicaceae</taxon>
        <taxon>Saliceae</taxon>
        <taxon>Populus</taxon>
    </lineage>
</organism>
<keyword evidence="4" id="KW-0804">Transcription</keyword>
<dbReference type="GO" id="GO:0003700">
    <property type="term" value="F:DNA-binding transcription factor activity"/>
    <property type="evidence" value="ECO:0007669"/>
    <property type="project" value="InterPro"/>
</dbReference>
<feature type="region of interest" description="Disordered" evidence="6">
    <location>
        <begin position="1"/>
        <end position="23"/>
    </location>
</feature>
<evidence type="ECO:0000313" key="8">
    <source>
        <dbReference type="Proteomes" id="UP000807159"/>
    </source>
</evidence>
<evidence type="ECO:0008006" key="9">
    <source>
        <dbReference type="Google" id="ProtNLM"/>
    </source>
</evidence>
<keyword evidence="2" id="KW-0805">Transcription regulation</keyword>
<accession>A0A8T2ZL91</accession>
<proteinExistence type="predicted"/>
<comment type="subcellular location">
    <subcellularLocation>
        <location evidence="1">Nucleus</location>
    </subcellularLocation>
</comment>
<dbReference type="InterPro" id="IPR015300">
    <property type="entry name" value="DNA-bd_pseudobarrel_sf"/>
</dbReference>